<keyword evidence="1" id="KW-0732">Signal</keyword>
<dbReference type="AlphaFoldDB" id="A0A9X2C7F9"/>
<dbReference type="EMBL" id="JALQCW010000065">
    <property type="protein sequence ID" value="MCK9800392.1"/>
    <property type="molecule type" value="Genomic_DNA"/>
</dbReference>
<dbReference type="RefSeq" id="WP_268266272.1">
    <property type="nucleotide sequence ID" value="NZ_JALQCW010000065.1"/>
</dbReference>
<name>A0A9X2C7F9_9PSED</name>
<protein>
    <recommendedName>
        <fullName evidence="4">DUF4399 domain-containing protein</fullName>
    </recommendedName>
</protein>
<organism evidence="2 3">
    <name type="scientific">Pseudomonas morbosilactucae</name>
    <dbReference type="NCBI Taxonomy" id="2938197"/>
    <lineage>
        <taxon>Bacteria</taxon>
        <taxon>Pseudomonadati</taxon>
        <taxon>Pseudomonadota</taxon>
        <taxon>Gammaproteobacteria</taxon>
        <taxon>Pseudomonadales</taxon>
        <taxon>Pseudomonadaceae</taxon>
        <taxon>Pseudomonas</taxon>
    </lineage>
</organism>
<gene>
    <name evidence="2" type="ORF">M1B34_22550</name>
</gene>
<reference evidence="2 3" key="2">
    <citation type="journal article" date="2023" name="Plant Pathol.">
        <title>Dismantling and reorganizing Pseudomonas marginalis sensu#lato.</title>
        <authorList>
            <person name="Sawada H."/>
            <person name="Fujikawa T."/>
            <person name="Satou M."/>
        </authorList>
    </citation>
    <scope>NUCLEOTIDE SEQUENCE [LARGE SCALE GENOMIC DNA]</scope>
    <source>
        <strain evidence="2 3">MAFF 302030</strain>
    </source>
</reference>
<comment type="caution">
    <text evidence="2">The sequence shown here is derived from an EMBL/GenBank/DDBJ whole genome shotgun (WGS) entry which is preliminary data.</text>
</comment>
<feature type="signal peptide" evidence="1">
    <location>
        <begin position="1"/>
        <end position="17"/>
    </location>
</feature>
<sequence length="122" mass="14076">MRIYLFCLMLASLPASAESHRHVDATDPAYSVLEIRNLPTTLRANNGRVSVDIKLHPALRPEHRLRLLLDGRPYTRPSERTHLSLVDVDRGRHSLEVQVLEGEQVVQQSEPEVFHLQRARRR</sequence>
<evidence type="ECO:0000256" key="1">
    <source>
        <dbReference type="SAM" id="SignalP"/>
    </source>
</evidence>
<evidence type="ECO:0008006" key="4">
    <source>
        <dbReference type="Google" id="ProtNLM"/>
    </source>
</evidence>
<evidence type="ECO:0000313" key="3">
    <source>
        <dbReference type="Proteomes" id="UP001155059"/>
    </source>
</evidence>
<proteinExistence type="predicted"/>
<reference evidence="2 3" key="1">
    <citation type="journal article" date="2022" name="Int. J. Syst. Evol. Microbiol.">
        <title>Pseudomonas aegrilactucae sp. nov. and Pseudomonas morbosilactucae sp. nov., pathogens causing bacterial rot of lettuce in Japan.</title>
        <authorList>
            <person name="Sawada H."/>
            <person name="Fujikawa T."/>
            <person name="Satou M."/>
        </authorList>
    </citation>
    <scope>NUCLEOTIDE SEQUENCE [LARGE SCALE GENOMIC DNA]</scope>
    <source>
        <strain evidence="2 3">MAFF 302030</strain>
    </source>
</reference>
<evidence type="ECO:0000313" key="2">
    <source>
        <dbReference type="EMBL" id="MCK9800392.1"/>
    </source>
</evidence>
<accession>A0A9X2C7F9</accession>
<feature type="chain" id="PRO_5040884605" description="DUF4399 domain-containing protein" evidence="1">
    <location>
        <begin position="18"/>
        <end position="122"/>
    </location>
</feature>
<dbReference type="Proteomes" id="UP001155059">
    <property type="component" value="Unassembled WGS sequence"/>
</dbReference>